<feature type="region of interest" description="Disordered" evidence="1">
    <location>
        <begin position="195"/>
        <end position="221"/>
    </location>
</feature>
<dbReference type="PANTHER" id="PTHR36978">
    <property type="entry name" value="P-LOOP CONTAINING NUCLEOTIDE TRIPHOSPHATE HYDROLASE"/>
    <property type="match status" value="1"/>
</dbReference>
<dbReference type="EMBL" id="CP073078">
    <property type="protein sequence ID" value="QUD86784.1"/>
    <property type="molecule type" value="Genomic_DNA"/>
</dbReference>
<evidence type="ECO:0000313" key="3">
    <source>
        <dbReference type="Proteomes" id="UP000676409"/>
    </source>
</evidence>
<reference evidence="2" key="1">
    <citation type="submission" date="2021-04" db="EMBL/GenBank/DDBJ databases">
        <title>The complete genome sequence of Caulobacter sp. S6.</title>
        <authorList>
            <person name="Tang Y."/>
            <person name="Ouyang W."/>
            <person name="Liu Q."/>
            <person name="Huang B."/>
            <person name="Guo Z."/>
            <person name="Lei P."/>
        </authorList>
    </citation>
    <scope>NUCLEOTIDE SEQUENCE</scope>
    <source>
        <strain evidence="2">S6</strain>
    </source>
</reference>
<dbReference type="AlphaFoldDB" id="A0A975FXI2"/>
<dbReference type="InterPro" id="IPR027417">
    <property type="entry name" value="P-loop_NTPase"/>
</dbReference>
<protein>
    <recommendedName>
        <fullName evidence="4">Sulfotransferase family protein</fullName>
    </recommendedName>
</protein>
<dbReference type="Proteomes" id="UP000676409">
    <property type="component" value="Chromosome"/>
</dbReference>
<dbReference type="SUPFAM" id="SSF52540">
    <property type="entry name" value="P-loop containing nucleoside triphosphate hydrolases"/>
    <property type="match status" value="1"/>
</dbReference>
<gene>
    <name evidence="2" type="ORF">KCG34_17120</name>
</gene>
<organism evidence="2 3">
    <name type="scientific">Phenylobacterium montanum</name>
    <dbReference type="NCBI Taxonomy" id="2823693"/>
    <lineage>
        <taxon>Bacteria</taxon>
        <taxon>Pseudomonadati</taxon>
        <taxon>Pseudomonadota</taxon>
        <taxon>Alphaproteobacteria</taxon>
        <taxon>Caulobacterales</taxon>
        <taxon>Caulobacteraceae</taxon>
        <taxon>Phenylobacterium</taxon>
    </lineage>
</organism>
<dbReference type="PANTHER" id="PTHR36978:SF4">
    <property type="entry name" value="P-LOOP CONTAINING NUCLEOSIDE TRIPHOSPHATE HYDROLASE PROTEIN"/>
    <property type="match status" value="1"/>
</dbReference>
<name>A0A975FXI2_9CAUL</name>
<dbReference type="Pfam" id="PF17784">
    <property type="entry name" value="Sulfotransfer_4"/>
    <property type="match status" value="1"/>
</dbReference>
<evidence type="ECO:0000256" key="1">
    <source>
        <dbReference type="SAM" id="MobiDB-lite"/>
    </source>
</evidence>
<dbReference type="RefSeq" id="WP_211936836.1">
    <property type="nucleotide sequence ID" value="NZ_CP073078.1"/>
</dbReference>
<dbReference type="KEGG" id="caul:KCG34_17120"/>
<keyword evidence="3" id="KW-1185">Reference proteome</keyword>
<dbReference type="Gene3D" id="3.40.50.300">
    <property type="entry name" value="P-loop containing nucleotide triphosphate hydrolases"/>
    <property type="match status" value="1"/>
</dbReference>
<sequence>MALKVIGTGLGRTGTMSLKLALEQLGLGPCHHMVEVFMHPESVPLWVAAGAGAPDWDAIFAGYQSMVDYPGCKFWRQLMDHYPDAKLIHSLRDPAQWFESTQATIFAPGGPASSPPEPMKAFFNMVMSDFGGRQNDRDFMIDYFKRHTDEVMRTVPADRLIVFEATQGWEPLCGFLGVPVPDTPFPKHNTREEFQARTAAHAGAPPDPASIKAELDKAKGA</sequence>
<evidence type="ECO:0008006" key="4">
    <source>
        <dbReference type="Google" id="ProtNLM"/>
    </source>
</evidence>
<dbReference type="InterPro" id="IPR040632">
    <property type="entry name" value="Sulfotransfer_4"/>
</dbReference>
<proteinExistence type="predicted"/>
<evidence type="ECO:0000313" key="2">
    <source>
        <dbReference type="EMBL" id="QUD86784.1"/>
    </source>
</evidence>
<accession>A0A975FXI2</accession>